<keyword evidence="2" id="KW-0677">Repeat</keyword>
<accession>A0A6G1SFL9</accession>
<dbReference type="EMBL" id="GGYP01004504">
    <property type="protein sequence ID" value="MDE49275.1"/>
    <property type="molecule type" value="Transcribed_RNA"/>
</dbReference>
<feature type="compositionally biased region" description="Basic and acidic residues" evidence="6">
    <location>
        <begin position="88"/>
        <end position="102"/>
    </location>
</feature>
<evidence type="ECO:0000256" key="6">
    <source>
        <dbReference type="SAM" id="MobiDB-lite"/>
    </source>
</evidence>
<feature type="coiled-coil region" evidence="5">
    <location>
        <begin position="169"/>
        <end position="200"/>
    </location>
</feature>
<protein>
    <submittedName>
        <fullName evidence="7">Phosphatase and actin regulator 4</fullName>
    </submittedName>
</protein>
<dbReference type="GO" id="GO:0030036">
    <property type="term" value="P:actin cytoskeleton organization"/>
    <property type="evidence" value="ECO:0007669"/>
    <property type="project" value="TreeGrafter"/>
</dbReference>
<organism evidence="7">
    <name type="scientific">Aceria tosichella</name>
    <name type="common">wheat curl mite</name>
    <dbReference type="NCBI Taxonomy" id="561515"/>
    <lineage>
        <taxon>Eukaryota</taxon>
        <taxon>Metazoa</taxon>
        <taxon>Ecdysozoa</taxon>
        <taxon>Arthropoda</taxon>
        <taxon>Chelicerata</taxon>
        <taxon>Arachnida</taxon>
        <taxon>Acari</taxon>
        <taxon>Acariformes</taxon>
        <taxon>Trombidiformes</taxon>
        <taxon>Prostigmata</taxon>
        <taxon>Eupodina</taxon>
        <taxon>Eriophyoidea</taxon>
        <taxon>Eriophyidae</taxon>
        <taxon>Eriophyinae</taxon>
        <taxon>Aceriini</taxon>
        <taxon>Aceria</taxon>
    </lineage>
</organism>
<feature type="compositionally biased region" description="Acidic residues" evidence="6">
    <location>
        <begin position="45"/>
        <end position="68"/>
    </location>
</feature>
<dbReference type="PANTHER" id="PTHR12751:SF18">
    <property type="entry name" value="PHOSPHATASE AND ACTIN REGULATOR 1"/>
    <property type="match status" value="1"/>
</dbReference>
<evidence type="ECO:0000256" key="5">
    <source>
        <dbReference type="SAM" id="Coils"/>
    </source>
</evidence>
<feature type="compositionally biased region" description="Polar residues" evidence="6">
    <location>
        <begin position="103"/>
        <end position="121"/>
    </location>
</feature>
<dbReference type="PROSITE" id="PS51073">
    <property type="entry name" value="RPEL"/>
    <property type="match status" value="2"/>
</dbReference>
<evidence type="ECO:0000256" key="1">
    <source>
        <dbReference type="ARBA" id="ARBA00009795"/>
    </source>
</evidence>
<reference evidence="7" key="1">
    <citation type="submission" date="2018-10" db="EMBL/GenBank/DDBJ databases">
        <title>Transcriptome assembly of Aceria tosichella (Wheat curl mite) Type 2.</title>
        <authorList>
            <person name="Scully E.D."/>
            <person name="Geib S.M."/>
            <person name="Palmer N.A."/>
            <person name="Gupta A.K."/>
            <person name="Sarath G."/>
            <person name="Tatineni S."/>
        </authorList>
    </citation>
    <scope>NUCLEOTIDE SEQUENCE</scope>
    <source>
        <strain evidence="7">LincolnNE</strain>
    </source>
</reference>
<sequence>MKPVTLWNRAPALTVILLGFKRAASKITRIRPNSGKSLTPSDGAQIDDDDDEDNNNNNNSDEDDDNKDDEGGCSLTERNLTGPSTADTSERLKLRLDEESSSKDQSNCTSYAEQNGTSSDQEAINGVSVIKPSDVCQQESPNIGLEEWKKRREAVGQILTRKLSLRPTADELEQRHIIVNQSDEELQQELEEKRRTLTRKLSIRPTVTELKQRRIMRFDEFVEVSEAQDYDRRADKPWTRLTTKEKAAIRRELNEYKSQEMEVHEASKHLTRFHAP</sequence>
<feature type="repeat" description="RPEL" evidence="4">
    <location>
        <begin position="195"/>
        <end position="220"/>
    </location>
</feature>
<dbReference type="InterPro" id="IPR004018">
    <property type="entry name" value="RPEL_repeat"/>
</dbReference>
<comment type="similarity">
    <text evidence="1">Belongs to the phosphatase and actin regulator family.</text>
</comment>
<feature type="compositionally biased region" description="Polar residues" evidence="6">
    <location>
        <begin position="76"/>
        <end position="87"/>
    </location>
</feature>
<feature type="repeat" description="RPEL" evidence="4">
    <location>
        <begin position="157"/>
        <end position="182"/>
    </location>
</feature>
<dbReference type="Gene3D" id="6.10.140.2130">
    <property type="match status" value="2"/>
</dbReference>
<evidence type="ECO:0000256" key="2">
    <source>
        <dbReference type="ARBA" id="ARBA00022737"/>
    </source>
</evidence>
<keyword evidence="5" id="KW-0175">Coiled coil</keyword>
<dbReference type="Pfam" id="PF02755">
    <property type="entry name" value="RPEL"/>
    <property type="match status" value="1"/>
</dbReference>
<name>A0A6G1SFL9_9ACAR</name>
<proteinExistence type="inferred from homology"/>
<evidence type="ECO:0000256" key="3">
    <source>
        <dbReference type="ARBA" id="ARBA00023203"/>
    </source>
</evidence>
<dbReference type="SMART" id="SM00707">
    <property type="entry name" value="RPEL"/>
    <property type="match status" value="2"/>
</dbReference>
<keyword evidence="3" id="KW-0009">Actin-binding</keyword>
<evidence type="ECO:0000313" key="7">
    <source>
        <dbReference type="EMBL" id="MDE49275.1"/>
    </source>
</evidence>
<dbReference type="PANTHER" id="PTHR12751">
    <property type="entry name" value="PHOSPHATASE AND ACTIN REGULATOR PHACTR"/>
    <property type="match status" value="1"/>
</dbReference>
<feature type="region of interest" description="Disordered" evidence="6">
    <location>
        <begin position="29"/>
        <end position="121"/>
    </location>
</feature>
<gene>
    <name evidence="7" type="primary">PHACTR4</name>
    <name evidence="7" type="ORF">g.708</name>
</gene>
<dbReference type="AlphaFoldDB" id="A0A6G1SFL9"/>
<dbReference type="GO" id="GO:0003779">
    <property type="term" value="F:actin binding"/>
    <property type="evidence" value="ECO:0007669"/>
    <property type="project" value="UniProtKB-KW"/>
</dbReference>
<evidence type="ECO:0000256" key="4">
    <source>
        <dbReference type="PROSITE-ProRule" id="PRU00401"/>
    </source>
</evidence>